<name>A0ABR2E961_9ROSI</name>
<feature type="compositionally biased region" description="Polar residues" evidence="1">
    <location>
        <begin position="728"/>
        <end position="749"/>
    </location>
</feature>
<dbReference type="Pfam" id="PF01803">
    <property type="entry name" value="LIM_bind"/>
    <property type="match status" value="1"/>
</dbReference>
<feature type="compositionally biased region" description="Polar residues" evidence="1">
    <location>
        <begin position="678"/>
        <end position="720"/>
    </location>
</feature>
<dbReference type="PANTHER" id="PTHR10378">
    <property type="entry name" value="LIM DOMAIN-BINDING PROTEIN"/>
    <property type="match status" value="1"/>
</dbReference>
<feature type="compositionally biased region" description="Polar residues" evidence="1">
    <location>
        <begin position="111"/>
        <end position="144"/>
    </location>
</feature>
<feature type="compositionally biased region" description="Polar residues" evidence="1">
    <location>
        <begin position="36"/>
        <end position="55"/>
    </location>
</feature>
<organism evidence="2 3">
    <name type="scientific">Hibiscus sabdariffa</name>
    <name type="common">roselle</name>
    <dbReference type="NCBI Taxonomy" id="183260"/>
    <lineage>
        <taxon>Eukaryota</taxon>
        <taxon>Viridiplantae</taxon>
        <taxon>Streptophyta</taxon>
        <taxon>Embryophyta</taxon>
        <taxon>Tracheophyta</taxon>
        <taxon>Spermatophyta</taxon>
        <taxon>Magnoliopsida</taxon>
        <taxon>eudicotyledons</taxon>
        <taxon>Gunneridae</taxon>
        <taxon>Pentapetalae</taxon>
        <taxon>rosids</taxon>
        <taxon>malvids</taxon>
        <taxon>Malvales</taxon>
        <taxon>Malvaceae</taxon>
        <taxon>Malvoideae</taxon>
        <taxon>Hibiscus</taxon>
    </lineage>
</organism>
<dbReference type="EMBL" id="JBBPBM010000019">
    <property type="protein sequence ID" value="KAK8554375.1"/>
    <property type="molecule type" value="Genomic_DNA"/>
</dbReference>
<feature type="region of interest" description="Disordered" evidence="1">
    <location>
        <begin position="608"/>
        <end position="635"/>
    </location>
</feature>
<keyword evidence="3" id="KW-1185">Reference proteome</keyword>
<feature type="compositionally biased region" description="Low complexity" evidence="1">
    <location>
        <begin position="260"/>
        <end position="271"/>
    </location>
</feature>
<feature type="region of interest" description="Disordered" evidence="1">
    <location>
        <begin position="1"/>
        <end position="144"/>
    </location>
</feature>
<feature type="region of interest" description="Disordered" evidence="1">
    <location>
        <begin position="254"/>
        <end position="274"/>
    </location>
</feature>
<proteinExistence type="predicted"/>
<reference evidence="2 3" key="1">
    <citation type="journal article" date="2024" name="G3 (Bethesda)">
        <title>Genome assembly of Hibiscus sabdariffa L. provides insights into metabolisms of medicinal natural products.</title>
        <authorList>
            <person name="Kim T."/>
        </authorList>
    </citation>
    <scope>NUCLEOTIDE SEQUENCE [LARGE SCALE GENOMIC DNA]</scope>
    <source>
        <strain evidence="2">TK-2024</strain>
        <tissue evidence="2">Old leaves</tissue>
    </source>
</reference>
<evidence type="ECO:0000313" key="2">
    <source>
        <dbReference type="EMBL" id="KAK8554375.1"/>
    </source>
</evidence>
<gene>
    <name evidence="2" type="ORF">V6N12_031339</name>
</gene>
<feature type="compositionally biased region" description="Low complexity" evidence="1">
    <location>
        <begin position="608"/>
        <end position="627"/>
    </location>
</feature>
<feature type="compositionally biased region" description="Polar residues" evidence="1">
    <location>
        <begin position="1"/>
        <end position="26"/>
    </location>
</feature>
<evidence type="ECO:0000256" key="1">
    <source>
        <dbReference type="SAM" id="MobiDB-lite"/>
    </source>
</evidence>
<evidence type="ECO:0008006" key="4">
    <source>
        <dbReference type="Google" id="ProtNLM"/>
    </source>
</evidence>
<feature type="region of interest" description="Disordered" evidence="1">
    <location>
        <begin position="678"/>
        <end position="762"/>
    </location>
</feature>
<accession>A0ABR2E961</accession>
<dbReference type="InterPro" id="IPR029005">
    <property type="entry name" value="LIM-bd/SEUSS"/>
</dbReference>
<sequence>MVPSESSTLVRGSQSLTPSLMRSSSGMLGAQRRGLPSQTGYPSLVSPHTQFNNTDMLGHVPNVSSLLSHPLGNGVPNPHLSGPGSGQRGGIDSGTESDSLSNVDNGMGFNAHSSSFVPSNMANPGSSGQVQGRQFSNLSGNHMLTDPQLSQQLESQHFQHGQQAMQQLSAPLNTQQGQKQQQFQSIRGGLANVGGEVKLEPQVTNDQHGQQQQQLQSLRKLAPVKLEPQQMPPMRPLAQVKTEPLHSDQSLFLHQHQEEQQQQQQQQQLLHMSRQPSQAQINLLHQQRLLQLQQHQQQQLLKAMPQQRPQLLQQFQQQNLPLRSPVKPVYEPGMCARRLTHYMYQQQHRPEDNNIEFWRKFVAEYFAPNAKKKWCVSMYGNGRHTTGVFPQDVWHCEICNRKPGRGFEATVEVLPRLSKIKYESGTLEELLYVDMPREYQNSSGQIVLDYAKAIQESVFEQLRVVRDGQLRIVFSPDLKICSWEFCARRHEELIPRRLLIPQVSQLGAAAHKYQAATQNASSNISAPDLQNNCNLFVASARQLAKAFEVPLVNDLGYTKRYVRCLQISEVVNSMKDLIDYSRETKTGPMESLAKFPRRTSTLFGFHAQAQQPDQQQQPTPQQQSMAQNTNTDPNSAQAYGIQLVSKSGGANVNNSISAASTSHSASTVVGLLHQNSMNNASSPYGGNSVQIPSPGSSSTIPQSQVNPSPFHSPTPSSNNPQAPPGALTATSHMNTANCPVNMPMQQPALSSEADPSESQSSVQKIIHEIMSGQLNDTGGMAGIGTLGNDIKSFNGMLPTSNSTVPNGGNGIGGGSSGFGTMGGGRLGQSAMVNGIRASMGNSSVMNGRVGNGMTLMAQGQRQDLGNQLLSGLGAVNGFNNNIQYDWKTSP</sequence>
<dbReference type="Proteomes" id="UP001472677">
    <property type="component" value="Unassembled WGS sequence"/>
</dbReference>
<feature type="compositionally biased region" description="Gly residues" evidence="1">
    <location>
        <begin position="83"/>
        <end position="92"/>
    </location>
</feature>
<comment type="caution">
    <text evidence="2">The sequence shown here is derived from an EMBL/GenBank/DDBJ whole genome shotgun (WGS) entry which is preliminary data.</text>
</comment>
<feature type="compositionally biased region" description="Polar residues" evidence="1">
    <location>
        <begin position="94"/>
        <end position="104"/>
    </location>
</feature>
<feature type="compositionally biased region" description="Low complexity" evidence="1">
    <location>
        <begin position="750"/>
        <end position="761"/>
    </location>
</feature>
<evidence type="ECO:0000313" key="3">
    <source>
        <dbReference type="Proteomes" id="UP001472677"/>
    </source>
</evidence>
<protein>
    <recommendedName>
        <fullName evidence="4">Transcriptional corepressor SEUSS</fullName>
    </recommendedName>
</protein>